<keyword evidence="1" id="KW-0812">Transmembrane</keyword>
<dbReference type="PANTHER" id="PTHR30489">
    <property type="entry name" value="LIPOPROTEIN-RELEASING SYSTEM TRANSMEMBRANE PROTEIN LOLE"/>
    <property type="match status" value="1"/>
</dbReference>
<feature type="transmembrane region" description="Helical" evidence="1">
    <location>
        <begin position="20"/>
        <end position="45"/>
    </location>
</feature>
<organism evidence="3">
    <name type="scientific">marine metagenome</name>
    <dbReference type="NCBI Taxonomy" id="408172"/>
    <lineage>
        <taxon>unclassified sequences</taxon>
        <taxon>metagenomes</taxon>
        <taxon>ecological metagenomes</taxon>
    </lineage>
</organism>
<evidence type="ECO:0000313" key="3">
    <source>
        <dbReference type="EMBL" id="SVB68619.1"/>
    </source>
</evidence>
<evidence type="ECO:0000256" key="1">
    <source>
        <dbReference type="SAM" id="Phobius"/>
    </source>
</evidence>
<dbReference type="GO" id="GO:0044874">
    <property type="term" value="P:lipoprotein localization to outer membrane"/>
    <property type="evidence" value="ECO:0007669"/>
    <property type="project" value="TreeGrafter"/>
</dbReference>
<feature type="non-terminal residue" evidence="3">
    <location>
        <position position="368"/>
    </location>
</feature>
<accession>A0A382G166</accession>
<dbReference type="AlphaFoldDB" id="A0A382G166"/>
<dbReference type="PANTHER" id="PTHR30489:SF0">
    <property type="entry name" value="LIPOPROTEIN-RELEASING SYSTEM TRANSMEMBRANE PROTEIN LOLE"/>
    <property type="match status" value="1"/>
</dbReference>
<dbReference type="GO" id="GO:0098797">
    <property type="term" value="C:plasma membrane protein complex"/>
    <property type="evidence" value="ECO:0007669"/>
    <property type="project" value="TreeGrafter"/>
</dbReference>
<dbReference type="EMBL" id="UINC01052832">
    <property type="protein sequence ID" value="SVB68619.1"/>
    <property type="molecule type" value="Genomic_DNA"/>
</dbReference>
<gene>
    <name evidence="3" type="ORF">METZ01_LOCUS221473</name>
</gene>
<evidence type="ECO:0000259" key="2">
    <source>
        <dbReference type="Pfam" id="PF12704"/>
    </source>
</evidence>
<name>A0A382G166_9ZZZZ</name>
<dbReference type="InterPro" id="IPR025857">
    <property type="entry name" value="MacB_PCD"/>
</dbReference>
<dbReference type="Pfam" id="PF12704">
    <property type="entry name" value="MacB_PCD"/>
    <property type="match status" value="1"/>
</dbReference>
<protein>
    <recommendedName>
        <fullName evidence="2">MacB-like periplasmic core domain-containing protein</fullName>
    </recommendedName>
</protein>
<dbReference type="InterPro" id="IPR051447">
    <property type="entry name" value="Lipoprotein-release_system"/>
</dbReference>
<feature type="domain" description="MacB-like periplasmic core" evidence="2">
    <location>
        <begin position="25"/>
        <end position="171"/>
    </location>
</feature>
<reference evidence="3" key="1">
    <citation type="submission" date="2018-05" db="EMBL/GenBank/DDBJ databases">
        <authorList>
            <person name="Lanie J.A."/>
            <person name="Ng W.-L."/>
            <person name="Kazmierczak K.M."/>
            <person name="Andrzejewski T.M."/>
            <person name="Davidsen T.M."/>
            <person name="Wayne K.J."/>
            <person name="Tettelin H."/>
            <person name="Glass J.I."/>
            <person name="Rusch D."/>
            <person name="Podicherti R."/>
            <person name="Tsui H.-C.T."/>
            <person name="Winkler M.E."/>
        </authorList>
    </citation>
    <scope>NUCLEOTIDE SEQUENCE</scope>
</reference>
<keyword evidence="1" id="KW-0472">Membrane</keyword>
<proteinExistence type="predicted"/>
<sequence length="368" mass="40670">MKLPWAFYLSWKQLFPTGRGVSFFSVLSVFGVALGVNVMIVVVAFMNGFQDKFRTDIIDSQGHARAEMSYGSSGDWKDDMAKLESRPKVQAVAPYLNGHLLLEHFGNRAVPFAMGIDPIRGDTVIPVSQFLAEGSPKMLVEEASKITPLPVVDDLQDDVVFLSRQAADKLGAHPAAAILTADLNSSSKRAGNGTIVLRKLDPFVESGTWKIRFEDHASYRITDPYDEEWEDLFFVAKKIENLGEGIPVFEITPGATSFAKGDLFTFEIFGASVIDIYSPAMLEKAKDDELLPPRQVRVGGIFEVPWQGFHLDALFGTLRLMQEMNDQPGVVHGFNLKFVPEVAFDTQALADACMNTRSSLGENWSVIP</sequence>
<keyword evidence="1" id="KW-1133">Transmembrane helix</keyword>